<protein>
    <submittedName>
        <fullName evidence="2">Maleylacetoacetate isomerase</fullName>
        <ecNumber evidence="2">5.2.1.2</ecNumber>
    </submittedName>
</protein>
<dbReference type="OrthoDB" id="509852at2"/>
<dbReference type="CDD" id="cd03191">
    <property type="entry name" value="GST_C_Zeta"/>
    <property type="match status" value="1"/>
</dbReference>
<dbReference type="GO" id="GO:0005737">
    <property type="term" value="C:cytoplasm"/>
    <property type="evidence" value="ECO:0007669"/>
    <property type="project" value="InterPro"/>
</dbReference>
<dbReference type="InterPro" id="IPR036282">
    <property type="entry name" value="Glutathione-S-Trfase_C_sf"/>
</dbReference>
<dbReference type="EC" id="5.2.1.2" evidence="2"/>
<evidence type="ECO:0000256" key="1">
    <source>
        <dbReference type="ARBA" id="ARBA00010007"/>
    </source>
</evidence>
<sequence>MNDQLRLHSYWRSSASYRVRIGLNLKGLEYETVPVHLVRNGGEQHDPAYRALNPQGLVPVLQHGSRTLTQSIAILEYLDEVWPRPNLLPTTARDRHRVRAIAQTIACEIHPLNNLRVLQYLDGTWNVPQPEREGWIKHWIVEGFTAVEAMLREHPATGVFCEGDTPGLADCCLIPQLYNARRFGAPLEAFPTLLRIERACLELAEFDRARPENQPDCPPA</sequence>
<dbReference type="GO" id="GO:0016034">
    <property type="term" value="F:maleylacetoacetate isomerase activity"/>
    <property type="evidence" value="ECO:0007669"/>
    <property type="project" value="UniProtKB-EC"/>
</dbReference>
<dbReference type="InterPro" id="IPR040079">
    <property type="entry name" value="Glutathione_S-Trfase"/>
</dbReference>
<keyword evidence="2" id="KW-0413">Isomerase</keyword>
<dbReference type="CDD" id="cd03042">
    <property type="entry name" value="GST_N_Zeta"/>
    <property type="match status" value="1"/>
</dbReference>
<dbReference type="InterPro" id="IPR034330">
    <property type="entry name" value="GST_Zeta_C"/>
</dbReference>
<dbReference type="SUPFAM" id="SSF52833">
    <property type="entry name" value="Thioredoxin-like"/>
    <property type="match status" value="1"/>
</dbReference>
<dbReference type="SFLD" id="SFLDG00358">
    <property type="entry name" value="Main_(cytGST)"/>
    <property type="match status" value="1"/>
</dbReference>
<dbReference type="Gene3D" id="1.20.1050.10">
    <property type="match status" value="1"/>
</dbReference>
<dbReference type="GO" id="GO:0006749">
    <property type="term" value="P:glutathione metabolic process"/>
    <property type="evidence" value="ECO:0007669"/>
    <property type="project" value="TreeGrafter"/>
</dbReference>
<dbReference type="InterPro" id="IPR036249">
    <property type="entry name" value="Thioredoxin-like_sf"/>
</dbReference>
<dbReference type="FunFam" id="1.20.1050.10:FF:000017">
    <property type="entry name" value="Maleylacetoacetate isomerase"/>
    <property type="match status" value="1"/>
</dbReference>
<dbReference type="STRING" id="69.GLE_4256"/>
<dbReference type="Pfam" id="PF13409">
    <property type="entry name" value="GST_N_2"/>
    <property type="match status" value="1"/>
</dbReference>
<comment type="similarity">
    <text evidence="1">Belongs to the GST superfamily. Zeta family.</text>
</comment>
<dbReference type="RefSeq" id="WP_057948908.1">
    <property type="nucleotide sequence ID" value="NZ_CP067396.1"/>
</dbReference>
<name>A0A0S2DMK1_LYSEN</name>
<dbReference type="SUPFAM" id="SSF47616">
    <property type="entry name" value="GST C-terminal domain-like"/>
    <property type="match status" value="1"/>
</dbReference>
<dbReference type="InterPro" id="IPR004045">
    <property type="entry name" value="Glutathione_S-Trfase_N"/>
</dbReference>
<dbReference type="GO" id="GO:0004364">
    <property type="term" value="F:glutathione transferase activity"/>
    <property type="evidence" value="ECO:0007669"/>
    <property type="project" value="TreeGrafter"/>
</dbReference>
<dbReference type="InterPro" id="IPR010987">
    <property type="entry name" value="Glutathione-S-Trfase_C-like"/>
</dbReference>
<dbReference type="FunFam" id="3.40.30.10:FF:000293">
    <property type="entry name" value="Maleylacetoacetate isomerase MaiA"/>
    <property type="match status" value="1"/>
</dbReference>
<dbReference type="PROSITE" id="PS50405">
    <property type="entry name" value="GST_CTER"/>
    <property type="match status" value="1"/>
</dbReference>
<organism evidence="2 3">
    <name type="scientific">Lysobacter enzymogenes</name>
    <dbReference type="NCBI Taxonomy" id="69"/>
    <lineage>
        <taxon>Bacteria</taxon>
        <taxon>Pseudomonadati</taxon>
        <taxon>Pseudomonadota</taxon>
        <taxon>Gammaproteobacteria</taxon>
        <taxon>Lysobacterales</taxon>
        <taxon>Lysobacteraceae</taxon>
        <taxon>Lysobacter</taxon>
    </lineage>
</organism>
<dbReference type="AlphaFoldDB" id="A0A0S2DMK1"/>
<dbReference type="SFLD" id="SFLDS00019">
    <property type="entry name" value="Glutathione_Transferase_(cytos"/>
    <property type="match status" value="1"/>
</dbReference>
<dbReference type="PANTHER" id="PTHR42673">
    <property type="entry name" value="MALEYLACETOACETATE ISOMERASE"/>
    <property type="match status" value="1"/>
</dbReference>
<reference evidence="2 3" key="1">
    <citation type="submission" date="2015-11" db="EMBL/GenBank/DDBJ databases">
        <title>Genome sequences of Lysobacter enzymogenes strain C3 and Lysobacter antibioticus ATCC 29479.</title>
        <authorList>
            <person name="Kobayashi D.Y."/>
        </authorList>
    </citation>
    <scope>NUCLEOTIDE SEQUENCE [LARGE SCALE GENOMIC DNA]</scope>
    <source>
        <strain evidence="2 3">C3</strain>
    </source>
</reference>
<proteinExistence type="inferred from homology"/>
<evidence type="ECO:0000313" key="2">
    <source>
        <dbReference type="EMBL" id="ALN59597.1"/>
    </source>
</evidence>
<dbReference type="InterPro" id="IPR005955">
    <property type="entry name" value="GST_Zeta"/>
</dbReference>
<dbReference type="EMBL" id="CP013140">
    <property type="protein sequence ID" value="ALN59597.1"/>
    <property type="molecule type" value="Genomic_DNA"/>
</dbReference>
<dbReference type="Proteomes" id="UP000061569">
    <property type="component" value="Chromosome"/>
</dbReference>
<dbReference type="Gene3D" id="3.40.30.10">
    <property type="entry name" value="Glutaredoxin"/>
    <property type="match status" value="1"/>
</dbReference>
<dbReference type="GO" id="GO:0006559">
    <property type="term" value="P:L-phenylalanine catabolic process"/>
    <property type="evidence" value="ECO:0007669"/>
    <property type="project" value="TreeGrafter"/>
</dbReference>
<dbReference type="PATRIC" id="fig|69.6.peg.4196"/>
<dbReference type="KEGG" id="lez:GLE_4256"/>
<dbReference type="PROSITE" id="PS50404">
    <property type="entry name" value="GST_NTER"/>
    <property type="match status" value="1"/>
</dbReference>
<gene>
    <name evidence="2" type="primary">maiA</name>
    <name evidence="2" type="ORF">GLE_4256</name>
</gene>
<dbReference type="PANTHER" id="PTHR42673:SF21">
    <property type="entry name" value="GLUTATHIONE S-TRANSFERASE YFCF"/>
    <property type="match status" value="1"/>
</dbReference>
<evidence type="ECO:0000313" key="3">
    <source>
        <dbReference type="Proteomes" id="UP000061569"/>
    </source>
</evidence>
<dbReference type="NCBIfam" id="TIGR01262">
    <property type="entry name" value="maiA"/>
    <property type="match status" value="1"/>
</dbReference>
<accession>A0A0S2DMK1</accession>
<dbReference type="InterPro" id="IPR034333">
    <property type="entry name" value="GST_Zeta_N"/>
</dbReference>